<dbReference type="NCBIfam" id="TIGR02163">
    <property type="entry name" value="napH"/>
    <property type="match status" value="1"/>
</dbReference>
<evidence type="ECO:0000313" key="10">
    <source>
        <dbReference type="EMBL" id="MBF1164553.1"/>
    </source>
</evidence>
<evidence type="ECO:0000256" key="3">
    <source>
        <dbReference type="ARBA" id="ARBA00022723"/>
    </source>
</evidence>
<gene>
    <name evidence="10" type="primary">napH</name>
    <name evidence="10" type="ORF">HXL68_05890</name>
</gene>
<dbReference type="NCBIfam" id="NF007013">
    <property type="entry name" value="PRK09477.1"/>
    <property type="match status" value="1"/>
</dbReference>
<sequence>MSQMSNKQRIGAEAVEAKGWFGAHKWLILRRLSQLSILTLFLLGPLAGIWIVKGNLNYSYTLNVLPLTDPYVALQSLLAGKVPETLGLIGVGIVLLFYFLVGGRVYCSWVCPINMVTDAAGWLRDRLGIKGASSLSVKTRYWVLGMTLVGSAVTGVVLWELINPVSMLHRGLIFGVGAAWMVVLAIFLFDLFVMNRGWCGRLCPVGAFYSLVGRWSPVRVSASLRSACNDCMDCFEVCPEPQVIRPALKGEGKGVGPVILAPNCTNCGRCIDVCSKDVFRFGLRTNNPASTIAIVAQGAKC</sequence>
<keyword evidence="7" id="KW-0411">Iron-sulfur</keyword>
<evidence type="ECO:0000313" key="11">
    <source>
        <dbReference type="Proteomes" id="UP000718593"/>
    </source>
</evidence>
<feature type="transmembrane region" description="Helical" evidence="8">
    <location>
        <begin position="141"/>
        <end position="159"/>
    </location>
</feature>
<dbReference type="AlphaFoldDB" id="A0A930G199"/>
<dbReference type="InterPro" id="IPR051684">
    <property type="entry name" value="Electron_Trans/Redox"/>
</dbReference>
<reference evidence="10" key="1">
    <citation type="submission" date="2020-04" db="EMBL/GenBank/DDBJ databases">
        <title>Deep metagenomics examines the oral microbiome during advanced dental caries in children, revealing novel taxa and co-occurrences with host molecules.</title>
        <authorList>
            <person name="Baker J.L."/>
            <person name="Morton J.T."/>
            <person name="Dinis M."/>
            <person name="Alvarez R."/>
            <person name="Tran N.C."/>
            <person name="Knight R."/>
            <person name="Edlund A."/>
        </authorList>
    </citation>
    <scope>NUCLEOTIDE SEQUENCE</scope>
    <source>
        <strain evidence="10">JCVI_32_bin.24</strain>
    </source>
</reference>
<dbReference type="PROSITE" id="PS51379">
    <property type="entry name" value="4FE4S_FER_2"/>
    <property type="match status" value="2"/>
</dbReference>
<dbReference type="GO" id="GO:0046872">
    <property type="term" value="F:metal ion binding"/>
    <property type="evidence" value="ECO:0007669"/>
    <property type="project" value="UniProtKB-KW"/>
</dbReference>
<comment type="caution">
    <text evidence="10">The sequence shown here is derived from an EMBL/GenBank/DDBJ whole genome shotgun (WGS) entry which is preliminary data.</text>
</comment>
<evidence type="ECO:0000259" key="9">
    <source>
        <dbReference type="PROSITE" id="PS51379"/>
    </source>
</evidence>
<organism evidence="10 11">
    <name type="scientific">Dechloromonas agitata</name>
    <dbReference type="NCBI Taxonomy" id="73030"/>
    <lineage>
        <taxon>Bacteria</taxon>
        <taxon>Pseudomonadati</taxon>
        <taxon>Pseudomonadota</taxon>
        <taxon>Betaproteobacteria</taxon>
        <taxon>Rhodocyclales</taxon>
        <taxon>Azonexaceae</taxon>
        <taxon>Dechloromonas</taxon>
    </lineage>
</organism>
<evidence type="ECO:0000256" key="8">
    <source>
        <dbReference type="SAM" id="Phobius"/>
    </source>
</evidence>
<dbReference type="SUPFAM" id="SSF54862">
    <property type="entry name" value="4Fe-4S ferredoxins"/>
    <property type="match status" value="1"/>
</dbReference>
<dbReference type="GO" id="GO:0005886">
    <property type="term" value="C:plasma membrane"/>
    <property type="evidence" value="ECO:0007669"/>
    <property type="project" value="TreeGrafter"/>
</dbReference>
<name>A0A930G199_9RHOO</name>
<dbReference type="InterPro" id="IPR017896">
    <property type="entry name" value="4Fe4S_Fe-S-bd"/>
</dbReference>
<dbReference type="PANTHER" id="PTHR30176:SF3">
    <property type="entry name" value="FERREDOXIN-TYPE PROTEIN NAPH"/>
    <property type="match status" value="1"/>
</dbReference>
<dbReference type="GO" id="GO:0051539">
    <property type="term" value="F:4 iron, 4 sulfur cluster binding"/>
    <property type="evidence" value="ECO:0007669"/>
    <property type="project" value="UniProtKB-KW"/>
</dbReference>
<keyword evidence="1" id="KW-0813">Transport</keyword>
<feature type="transmembrane region" description="Helical" evidence="8">
    <location>
        <begin position="86"/>
        <end position="107"/>
    </location>
</feature>
<keyword evidence="6" id="KW-0408">Iron</keyword>
<protein>
    <submittedName>
        <fullName evidence="10">Quinol dehydrogenase ferredoxin subunit NapH</fullName>
    </submittedName>
</protein>
<dbReference type="PROSITE" id="PS00198">
    <property type="entry name" value="4FE4S_FER_1"/>
    <property type="match status" value="1"/>
</dbReference>
<dbReference type="EMBL" id="JABZMI010000083">
    <property type="protein sequence ID" value="MBF1164553.1"/>
    <property type="molecule type" value="Genomic_DNA"/>
</dbReference>
<feature type="domain" description="4Fe-4S ferredoxin-type" evidence="9">
    <location>
        <begin position="255"/>
        <end position="284"/>
    </location>
</feature>
<evidence type="ECO:0000256" key="2">
    <source>
        <dbReference type="ARBA" id="ARBA00022485"/>
    </source>
</evidence>
<feature type="transmembrane region" description="Helical" evidence="8">
    <location>
        <begin position="35"/>
        <end position="52"/>
    </location>
</feature>
<dbReference type="Pfam" id="PF12838">
    <property type="entry name" value="Fer4_7"/>
    <property type="match status" value="1"/>
</dbReference>
<proteinExistence type="predicted"/>
<keyword evidence="4" id="KW-0677">Repeat</keyword>
<dbReference type="Pfam" id="PF12801">
    <property type="entry name" value="Fer4_5"/>
    <property type="match status" value="2"/>
</dbReference>
<evidence type="ECO:0000256" key="6">
    <source>
        <dbReference type="ARBA" id="ARBA00023004"/>
    </source>
</evidence>
<keyword evidence="8" id="KW-0472">Membrane</keyword>
<keyword evidence="8" id="KW-0812">Transmembrane</keyword>
<feature type="domain" description="4Fe-4S ferredoxin-type" evidence="9">
    <location>
        <begin position="218"/>
        <end position="249"/>
    </location>
</feature>
<evidence type="ECO:0000256" key="7">
    <source>
        <dbReference type="ARBA" id="ARBA00023014"/>
    </source>
</evidence>
<dbReference type="Proteomes" id="UP000718593">
    <property type="component" value="Unassembled WGS sequence"/>
</dbReference>
<dbReference type="InterPro" id="IPR017900">
    <property type="entry name" value="4Fe4S_Fe_S_CS"/>
</dbReference>
<evidence type="ECO:0000256" key="5">
    <source>
        <dbReference type="ARBA" id="ARBA00022982"/>
    </source>
</evidence>
<keyword evidence="5" id="KW-0249">Electron transport</keyword>
<evidence type="ECO:0000256" key="1">
    <source>
        <dbReference type="ARBA" id="ARBA00022448"/>
    </source>
</evidence>
<accession>A0A930G199</accession>
<evidence type="ECO:0000256" key="4">
    <source>
        <dbReference type="ARBA" id="ARBA00022737"/>
    </source>
</evidence>
<dbReference type="PANTHER" id="PTHR30176">
    <property type="entry name" value="FERREDOXIN-TYPE PROTEIN NAPH"/>
    <property type="match status" value="1"/>
</dbReference>
<dbReference type="Gene3D" id="3.30.70.20">
    <property type="match status" value="1"/>
</dbReference>
<keyword evidence="2" id="KW-0004">4Fe-4S</keyword>
<keyword evidence="3" id="KW-0479">Metal-binding</keyword>
<dbReference type="InterPro" id="IPR011886">
    <property type="entry name" value="NapH_MauN"/>
</dbReference>
<keyword evidence="8" id="KW-1133">Transmembrane helix</keyword>
<feature type="transmembrane region" description="Helical" evidence="8">
    <location>
        <begin position="171"/>
        <end position="193"/>
    </location>
</feature>